<evidence type="ECO:0000256" key="8">
    <source>
        <dbReference type="PIRSR" id="PIRSR026534-3"/>
    </source>
</evidence>
<comment type="similarity">
    <text evidence="2 5">Belongs to the glycosyl hydrolase 43 family.</text>
</comment>
<dbReference type="CDD" id="cd08998">
    <property type="entry name" value="GH43_Arb43a-like"/>
    <property type="match status" value="1"/>
</dbReference>
<dbReference type="Gene3D" id="2.115.10.20">
    <property type="entry name" value="Glycosyl hydrolase domain, family 43"/>
    <property type="match status" value="1"/>
</dbReference>
<evidence type="ECO:0000256" key="2">
    <source>
        <dbReference type="ARBA" id="ARBA00009865"/>
    </source>
</evidence>
<comment type="pathway">
    <text evidence="1 5">Glycan metabolism; L-arabinan degradation.</text>
</comment>
<feature type="signal peptide" evidence="9">
    <location>
        <begin position="1"/>
        <end position="28"/>
    </location>
</feature>
<evidence type="ECO:0000256" key="7">
    <source>
        <dbReference type="PIRSR" id="PIRSR026534-2"/>
    </source>
</evidence>
<feature type="active site" description="Proton donor" evidence="6">
    <location>
        <position position="222"/>
    </location>
</feature>
<sequence>MNRLIRASIPCHLALLAAAFSLTAASLAEEEKVTPGGPLSDTASRGVTARDPSTIVREGDTYWCFYTGRGVPSLKSKDLVTWERGPRVLDKAPEWISKEVPKNDGVYWAPDLLKVGDQYLLYYSVSSFGAMHSAIGLATTPTLNPEDPAFRWTDHGPIVQSRDGSDFNTIDPSVFQDEDGKLWLSFGSQWSGLKLVELDPKTGKRLKPDEPMTPIAAGQSIEAPWIYKRKGFYYLFLNRGNCCAGNKSTYHIKVGRSKDITGPYEAKDGALMIDGGGTMVLDIKIGTLTGPGHAGIVEKDGKSWFSCHFEADERMGGKATLGVMPIEWTEDGWPEVKPPDAGK</sequence>
<keyword evidence="11" id="KW-1185">Reference proteome</keyword>
<feature type="chain" id="PRO_5032955724" evidence="9">
    <location>
        <begin position="29"/>
        <end position="343"/>
    </location>
</feature>
<feature type="active site" description="Proton acceptor" evidence="6">
    <location>
        <position position="51"/>
    </location>
</feature>
<dbReference type="InterPro" id="IPR006710">
    <property type="entry name" value="Glyco_hydro_43"/>
</dbReference>
<keyword evidence="3 5" id="KW-0378">Hydrolase</keyword>
<evidence type="ECO:0000256" key="3">
    <source>
        <dbReference type="ARBA" id="ARBA00022801"/>
    </source>
</evidence>
<dbReference type="EMBL" id="CP051774">
    <property type="protein sequence ID" value="QJE97941.1"/>
    <property type="molecule type" value="Genomic_DNA"/>
</dbReference>
<dbReference type="AlphaFoldDB" id="A0A858RMX8"/>
<dbReference type="InterPro" id="IPR050727">
    <property type="entry name" value="GH43_arabinanases"/>
</dbReference>
<feature type="binding site" evidence="7">
    <location>
        <position position="129"/>
    </location>
    <ligand>
        <name>substrate</name>
    </ligand>
</feature>
<name>A0A858RMX8_9BACT</name>
<feature type="binding site" evidence="7">
    <location>
        <begin position="188"/>
        <end position="190"/>
    </location>
    <ligand>
        <name>substrate</name>
    </ligand>
</feature>
<dbReference type="Proteomes" id="UP000501812">
    <property type="component" value="Chromosome"/>
</dbReference>
<dbReference type="PANTHER" id="PTHR43301:SF3">
    <property type="entry name" value="ARABINAN ENDO-1,5-ALPHA-L-ARABINOSIDASE A-RELATED"/>
    <property type="match status" value="1"/>
</dbReference>
<dbReference type="Pfam" id="PF04616">
    <property type="entry name" value="Glyco_hydro_43"/>
    <property type="match status" value="1"/>
</dbReference>
<gene>
    <name evidence="10" type="ORF">HHL09_19840</name>
</gene>
<dbReference type="GO" id="GO:0046558">
    <property type="term" value="F:arabinan endo-1,5-alpha-L-arabinosidase activity"/>
    <property type="evidence" value="ECO:0007669"/>
    <property type="project" value="InterPro"/>
</dbReference>
<proteinExistence type="inferred from homology"/>
<dbReference type="SUPFAM" id="SSF75005">
    <property type="entry name" value="Arabinanase/levansucrase/invertase"/>
    <property type="match status" value="1"/>
</dbReference>
<evidence type="ECO:0000256" key="6">
    <source>
        <dbReference type="PIRSR" id="PIRSR026534-1"/>
    </source>
</evidence>
<evidence type="ECO:0000313" key="11">
    <source>
        <dbReference type="Proteomes" id="UP000501812"/>
    </source>
</evidence>
<organism evidence="10 11">
    <name type="scientific">Luteolibacter luteus</name>
    <dbReference type="NCBI Taxonomy" id="2728835"/>
    <lineage>
        <taxon>Bacteria</taxon>
        <taxon>Pseudomonadati</taxon>
        <taxon>Verrucomicrobiota</taxon>
        <taxon>Verrucomicrobiia</taxon>
        <taxon>Verrucomicrobiales</taxon>
        <taxon>Verrucomicrobiaceae</taxon>
        <taxon>Luteolibacter</taxon>
    </lineage>
</organism>
<dbReference type="PIRSF" id="PIRSF026534">
    <property type="entry name" value="Endo_alpha-L-arabinosidase"/>
    <property type="match status" value="1"/>
</dbReference>
<evidence type="ECO:0000313" key="10">
    <source>
        <dbReference type="EMBL" id="QJE97941.1"/>
    </source>
</evidence>
<protein>
    <submittedName>
        <fullName evidence="10">Arabinan endo-1,5-alpha-L-arabinosidase</fullName>
    </submittedName>
</protein>
<evidence type="ECO:0000256" key="9">
    <source>
        <dbReference type="SAM" id="SignalP"/>
    </source>
</evidence>
<accession>A0A858RMX8</accession>
<dbReference type="RefSeq" id="WP_169456367.1">
    <property type="nucleotide sequence ID" value="NZ_CP051774.1"/>
</dbReference>
<dbReference type="InterPro" id="IPR023296">
    <property type="entry name" value="Glyco_hydro_beta-prop_sf"/>
</dbReference>
<feature type="site" description="Important for catalytic activity, responsible for pKa modulation of the active site Glu and correct orientation of both the proton donor and substrate" evidence="8">
    <location>
        <position position="171"/>
    </location>
</feature>
<dbReference type="KEGG" id="luo:HHL09_19840"/>
<evidence type="ECO:0000256" key="1">
    <source>
        <dbReference type="ARBA" id="ARBA00004834"/>
    </source>
</evidence>
<keyword evidence="4 5" id="KW-0326">Glycosidase</keyword>
<feature type="site" description="Important for substrate recognition" evidence="8">
    <location>
        <position position="293"/>
    </location>
</feature>
<dbReference type="GO" id="GO:0031222">
    <property type="term" value="P:arabinan catabolic process"/>
    <property type="evidence" value="ECO:0007669"/>
    <property type="project" value="UniProtKB-UniPathway"/>
</dbReference>
<feature type="binding site" evidence="7">
    <location>
        <begin position="168"/>
        <end position="171"/>
    </location>
    <ligand>
        <name>substrate</name>
    </ligand>
</feature>
<evidence type="ECO:0000256" key="4">
    <source>
        <dbReference type="ARBA" id="ARBA00023295"/>
    </source>
</evidence>
<dbReference type="UniPathway" id="UPA00667"/>
<evidence type="ECO:0000256" key="5">
    <source>
        <dbReference type="PIRNR" id="PIRNR026534"/>
    </source>
</evidence>
<reference evidence="10 11" key="1">
    <citation type="submission" date="2020-04" db="EMBL/GenBank/DDBJ databases">
        <title>Luteolibacter sp. G-1-1-1 isolated from soil.</title>
        <authorList>
            <person name="Dahal R.H."/>
        </authorList>
    </citation>
    <scope>NUCLEOTIDE SEQUENCE [LARGE SCALE GENOMIC DNA]</scope>
    <source>
        <strain evidence="10 11">G-1-1-1</strain>
    </source>
</reference>
<feature type="binding site" evidence="7">
    <location>
        <position position="51"/>
    </location>
    <ligand>
        <name>substrate</name>
    </ligand>
</feature>
<keyword evidence="9" id="KW-0732">Signal</keyword>
<dbReference type="PANTHER" id="PTHR43301">
    <property type="entry name" value="ARABINAN ENDO-1,5-ALPHA-L-ARABINOSIDASE"/>
    <property type="match status" value="1"/>
</dbReference>
<dbReference type="InterPro" id="IPR016840">
    <property type="entry name" value="Glyco_hydro_43_endo_a_Ara-ase"/>
</dbReference>